<name>A0A0S4J6V0_BODSA</name>
<protein>
    <submittedName>
        <fullName evidence="1">Uncharacterized protein</fullName>
    </submittedName>
</protein>
<organism evidence="1 2">
    <name type="scientific">Bodo saltans</name>
    <name type="common">Flagellated protozoan</name>
    <dbReference type="NCBI Taxonomy" id="75058"/>
    <lineage>
        <taxon>Eukaryota</taxon>
        <taxon>Discoba</taxon>
        <taxon>Euglenozoa</taxon>
        <taxon>Kinetoplastea</taxon>
        <taxon>Metakinetoplastina</taxon>
        <taxon>Eubodonida</taxon>
        <taxon>Bodonidae</taxon>
        <taxon>Bodo</taxon>
    </lineage>
</organism>
<keyword evidence="2" id="KW-1185">Reference proteome</keyword>
<dbReference type="EMBL" id="CYKH01000975">
    <property type="protein sequence ID" value="CUG74282.1"/>
    <property type="molecule type" value="Genomic_DNA"/>
</dbReference>
<evidence type="ECO:0000313" key="1">
    <source>
        <dbReference type="EMBL" id="CUG74282.1"/>
    </source>
</evidence>
<accession>A0A0S4J6V0</accession>
<gene>
    <name evidence="1" type="ORF">BSAL_84355</name>
</gene>
<proteinExistence type="predicted"/>
<reference evidence="2" key="1">
    <citation type="submission" date="2015-09" db="EMBL/GenBank/DDBJ databases">
        <authorList>
            <consortium name="Pathogen Informatics"/>
        </authorList>
    </citation>
    <scope>NUCLEOTIDE SEQUENCE [LARGE SCALE GENOMIC DNA]</scope>
    <source>
        <strain evidence="2">Lake Konstanz</strain>
    </source>
</reference>
<dbReference type="AlphaFoldDB" id="A0A0S4J6V0"/>
<dbReference type="VEuPathDB" id="TriTrypDB:BSAL_84355"/>
<evidence type="ECO:0000313" key="2">
    <source>
        <dbReference type="Proteomes" id="UP000051952"/>
    </source>
</evidence>
<sequence>MRCRGVVETLMRNMLKIKKTTKKHRTKYTIALSIYPVKTKEFVRQICQQLWRTRYSAAGQADPRSRQVGGVRNCRCERCASAKPSRGQETQENLVGTSLTFDDSDCRFFSGL</sequence>
<dbReference type="Proteomes" id="UP000051952">
    <property type="component" value="Unassembled WGS sequence"/>
</dbReference>